<protein>
    <submittedName>
        <fullName evidence="2">Uncharacterized protein</fullName>
    </submittedName>
</protein>
<evidence type="ECO:0000313" key="1">
    <source>
        <dbReference type="Proteomes" id="UP000887576"/>
    </source>
</evidence>
<proteinExistence type="predicted"/>
<name>A0AC34QFS6_9BILA</name>
<dbReference type="WBParaSite" id="JU765_v2.g15918.t1">
    <property type="protein sequence ID" value="JU765_v2.g15918.t1"/>
    <property type="gene ID" value="JU765_v2.g15918"/>
</dbReference>
<sequence length="74" mass="7762">MRFTFVLAFVVLIVAVLAQDKTPPPPPPASADNSAVSPKPAVVNQAAAPVPTQAAQEKGFFAGVADWVRNKFSN</sequence>
<accession>A0AC34QFS6</accession>
<organism evidence="1 2">
    <name type="scientific">Panagrolaimus sp. JU765</name>
    <dbReference type="NCBI Taxonomy" id="591449"/>
    <lineage>
        <taxon>Eukaryota</taxon>
        <taxon>Metazoa</taxon>
        <taxon>Ecdysozoa</taxon>
        <taxon>Nematoda</taxon>
        <taxon>Chromadorea</taxon>
        <taxon>Rhabditida</taxon>
        <taxon>Tylenchina</taxon>
        <taxon>Panagrolaimomorpha</taxon>
        <taxon>Panagrolaimoidea</taxon>
        <taxon>Panagrolaimidae</taxon>
        <taxon>Panagrolaimus</taxon>
    </lineage>
</organism>
<reference evidence="2" key="1">
    <citation type="submission" date="2022-11" db="UniProtKB">
        <authorList>
            <consortium name="WormBaseParasite"/>
        </authorList>
    </citation>
    <scope>IDENTIFICATION</scope>
</reference>
<evidence type="ECO:0000313" key="2">
    <source>
        <dbReference type="WBParaSite" id="JU765_v2.g15918.t1"/>
    </source>
</evidence>
<dbReference type="Proteomes" id="UP000887576">
    <property type="component" value="Unplaced"/>
</dbReference>